<protein>
    <submittedName>
        <fullName evidence="1">Uncharacterized protein</fullName>
    </submittedName>
</protein>
<name>A0A6C0D0D3_9ZZZZ</name>
<reference evidence="1" key="1">
    <citation type="journal article" date="2020" name="Nature">
        <title>Giant virus diversity and host interactions through global metagenomics.</title>
        <authorList>
            <person name="Schulz F."/>
            <person name="Roux S."/>
            <person name="Paez-Espino D."/>
            <person name="Jungbluth S."/>
            <person name="Walsh D.A."/>
            <person name="Denef V.J."/>
            <person name="McMahon K.D."/>
            <person name="Konstantinidis K.T."/>
            <person name="Eloe-Fadrosh E.A."/>
            <person name="Kyrpides N.C."/>
            <person name="Woyke T."/>
        </authorList>
    </citation>
    <scope>NUCLEOTIDE SEQUENCE</scope>
    <source>
        <strain evidence="1">GVMAG-M-3300023174-104</strain>
    </source>
</reference>
<proteinExistence type="predicted"/>
<sequence length="102" mass="11006">MQNIQNQQNFCSFSTPIQKQQHSIPSSLNSNHRALRSMEGYVGSCAITKMNCPSAKRHKYVPPNNTGNTKCCTDTNGNGSCQDICSANGRTKSNSTNCSGAC</sequence>
<evidence type="ECO:0000313" key="1">
    <source>
        <dbReference type="EMBL" id="QHT10228.1"/>
    </source>
</evidence>
<dbReference type="EMBL" id="MN739519">
    <property type="protein sequence ID" value="QHT10228.1"/>
    <property type="molecule type" value="Genomic_DNA"/>
</dbReference>
<dbReference type="AlphaFoldDB" id="A0A6C0D0D3"/>
<organism evidence="1">
    <name type="scientific">viral metagenome</name>
    <dbReference type="NCBI Taxonomy" id="1070528"/>
    <lineage>
        <taxon>unclassified sequences</taxon>
        <taxon>metagenomes</taxon>
        <taxon>organismal metagenomes</taxon>
    </lineage>
</organism>
<accession>A0A6C0D0D3</accession>